<reference evidence="2" key="2">
    <citation type="journal article" date="2018" name="Plant J.">
        <title>The Sorghum bicolor reference genome: improved assembly, gene annotations, a transcriptome atlas, and signatures of genome organization.</title>
        <authorList>
            <person name="McCormick R.F."/>
            <person name="Truong S.K."/>
            <person name="Sreedasyam A."/>
            <person name="Jenkins J."/>
            <person name="Shu S."/>
            <person name="Sims D."/>
            <person name="Kennedy M."/>
            <person name="Amirebrahimi M."/>
            <person name="Weers B.D."/>
            <person name="McKinley B."/>
            <person name="Mattison A."/>
            <person name="Morishige D.T."/>
            <person name="Grimwood J."/>
            <person name="Schmutz J."/>
            <person name="Mullet J.E."/>
        </authorList>
    </citation>
    <scope>NUCLEOTIDE SEQUENCE [LARGE SCALE GENOMIC DNA]</scope>
    <source>
        <strain evidence="2">cv. BTx623</strain>
    </source>
</reference>
<keyword evidence="2" id="KW-1185">Reference proteome</keyword>
<evidence type="ECO:0000313" key="2">
    <source>
        <dbReference type="Proteomes" id="UP000000768"/>
    </source>
</evidence>
<proteinExistence type="predicted"/>
<dbReference type="EMBL" id="CM000760">
    <property type="protein sequence ID" value="OQU92297.1"/>
    <property type="molecule type" value="Genomic_DNA"/>
</dbReference>
<gene>
    <name evidence="1" type="ORF">SORBI_3001G324250</name>
</gene>
<dbReference type="Proteomes" id="UP000000768">
    <property type="component" value="Chromosome 1"/>
</dbReference>
<sequence>MVVSPILSLLSLLTRKENQDGLSSKRILKRVIKLSDTRVKENQVSQVHQREHPLGSIVSTLER</sequence>
<dbReference type="AlphaFoldDB" id="A0A1Z5S8Q4"/>
<reference evidence="1 2" key="1">
    <citation type="journal article" date="2009" name="Nature">
        <title>The Sorghum bicolor genome and the diversification of grasses.</title>
        <authorList>
            <person name="Paterson A.H."/>
            <person name="Bowers J.E."/>
            <person name="Bruggmann R."/>
            <person name="Dubchak I."/>
            <person name="Grimwood J."/>
            <person name="Gundlach H."/>
            <person name="Haberer G."/>
            <person name="Hellsten U."/>
            <person name="Mitros T."/>
            <person name="Poliakov A."/>
            <person name="Schmutz J."/>
            <person name="Spannagl M."/>
            <person name="Tang H."/>
            <person name="Wang X."/>
            <person name="Wicker T."/>
            <person name="Bharti A.K."/>
            <person name="Chapman J."/>
            <person name="Feltus F.A."/>
            <person name="Gowik U."/>
            <person name="Grigoriev I.V."/>
            <person name="Lyons E."/>
            <person name="Maher C.A."/>
            <person name="Martis M."/>
            <person name="Narechania A."/>
            <person name="Otillar R.P."/>
            <person name="Penning B.W."/>
            <person name="Salamov A.A."/>
            <person name="Wang Y."/>
            <person name="Zhang L."/>
            <person name="Carpita N.C."/>
            <person name="Freeling M."/>
            <person name="Gingle A.R."/>
            <person name="Hash C.T."/>
            <person name="Keller B."/>
            <person name="Klein P."/>
            <person name="Kresovich S."/>
            <person name="McCann M.C."/>
            <person name="Ming R."/>
            <person name="Peterson D.G."/>
            <person name="Mehboob-ur-Rahman"/>
            <person name="Ware D."/>
            <person name="Westhoff P."/>
            <person name="Mayer K.F."/>
            <person name="Messing J."/>
            <person name="Rokhsar D.S."/>
        </authorList>
    </citation>
    <scope>NUCLEOTIDE SEQUENCE [LARGE SCALE GENOMIC DNA]</scope>
    <source>
        <strain evidence="2">cv. BTx623</strain>
    </source>
</reference>
<organism evidence="1 2">
    <name type="scientific">Sorghum bicolor</name>
    <name type="common">Sorghum</name>
    <name type="synonym">Sorghum vulgare</name>
    <dbReference type="NCBI Taxonomy" id="4558"/>
    <lineage>
        <taxon>Eukaryota</taxon>
        <taxon>Viridiplantae</taxon>
        <taxon>Streptophyta</taxon>
        <taxon>Embryophyta</taxon>
        <taxon>Tracheophyta</taxon>
        <taxon>Spermatophyta</taxon>
        <taxon>Magnoliopsida</taxon>
        <taxon>Liliopsida</taxon>
        <taxon>Poales</taxon>
        <taxon>Poaceae</taxon>
        <taxon>PACMAD clade</taxon>
        <taxon>Panicoideae</taxon>
        <taxon>Andropogonodae</taxon>
        <taxon>Andropogoneae</taxon>
        <taxon>Sorghinae</taxon>
        <taxon>Sorghum</taxon>
    </lineage>
</organism>
<dbReference type="InParanoid" id="A0A1Z5S8Q4"/>
<protein>
    <submittedName>
        <fullName evidence="1">Uncharacterized protein</fullName>
    </submittedName>
</protein>
<dbReference type="Gramene" id="OQU92297">
    <property type="protein sequence ID" value="OQU92297"/>
    <property type="gene ID" value="SORBI_3001G324250"/>
</dbReference>
<name>A0A1Z5S8Q4_SORBI</name>
<accession>A0A1Z5S8Q4</accession>
<evidence type="ECO:0000313" key="1">
    <source>
        <dbReference type="EMBL" id="OQU92297.1"/>
    </source>
</evidence>